<name>A0A9D4V1D4_ADICA</name>
<organism evidence="2 3">
    <name type="scientific">Adiantum capillus-veneris</name>
    <name type="common">Maidenhair fern</name>
    <dbReference type="NCBI Taxonomy" id="13818"/>
    <lineage>
        <taxon>Eukaryota</taxon>
        <taxon>Viridiplantae</taxon>
        <taxon>Streptophyta</taxon>
        <taxon>Embryophyta</taxon>
        <taxon>Tracheophyta</taxon>
        <taxon>Polypodiopsida</taxon>
        <taxon>Polypodiidae</taxon>
        <taxon>Polypodiales</taxon>
        <taxon>Pteridineae</taxon>
        <taxon>Pteridaceae</taxon>
        <taxon>Vittarioideae</taxon>
        <taxon>Adiantum</taxon>
    </lineage>
</organism>
<dbReference type="AlphaFoldDB" id="A0A9D4V1D4"/>
<sequence length="77" mass="8657">MQQITPDELHRLPDVLPYEPAPPLIDPLPVRGPALTGEGGKTSPTDELHRRPDVLPYKPAPPPIDPPVVIDLDWWRR</sequence>
<reference evidence="2" key="1">
    <citation type="submission" date="2021-01" db="EMBL/GenBank/DDBJ databases">
        <title>Adiantum capillus-veneris genome.</title>
        <authorList>
            <person name="Fang Y."/>
            <person name="Liao Q."/>
        </authorList>
    </citation>
    <scope>NUCLEOTIDE SEQUENCE</scope>
    <source>
        <strain evidence="2">H3</strain>
        <tissue evidence="2">Leaf</tissue>
    </source>
</reference>
<proteinExistence type="predicted"/>
<dbReference type="Proteomes" id="UP000886520">
    <property type="component" value="Chromosome 7"/>
</dbReference>
<comment type="caution">
    <text evidence="2">The sequence shown here is derived from an EMBL/GenBank/DDBJ whole genome shotgun (WGS) entry which is preliminary data.</text>
</comment>
<dbReference type="EMBL" id="JABFUD020000007">
    <property type="protein sequence ID" value="KAI5077217.1"/>
    <property type="molecule type" value="Genomic_DNA"/>
</dbReference>
<evidence type="ECO:0000313" key="3">
    <source>
        <dbReference type="Proteomes" id="UP000886520"/>
    </source>
</evidence>
<feature type="compositionally biased region" description="Basic and acidic residues" evidence="1">
    <location>
        <begin position="44"/>
        <end position="53"/>
    </location>
</feature>
<evidence type="ECO:0000256" key="1">
    <source>
        <dbReference type="SAM" id="MobiDB-lite"/>
    </source>
</evidence>
<gene>
    <name evidence="2" type="ORF">GOP47_0007041</name>
</gene>
<evidence type="ECO:0000313" key="2">
    <source>
        <dbReference type="EMBL" id="KAI5077217.1"/>
    </source>
</evidence>
<keyword evidence="3" id="KW-1185">Reference proteome</keyword>
<accession>A0A9D4V1D4</accession>
<protein>
    <submittedName>
        <fullName evidence="2">Uncharacterized protein</fullName>
    </submittedName>
</protein>
<feature type="region of interest" description="Disordered" evidence="1">
    <location>
        <begin position="1"/>
        <end position="62"/>
    </location>
</feature>